<dbReference type="EMBL" id="JMCG01000002">
    <property type="protein sequence ID" value="KGK08586.1"/>
    <property type="molecule type" value="Genomic_DNA"/>
</dbReference>
<dbReference type="RefSeq" id="WP_039429463.1">
    <property type="nucleotide sequence ID" value="NZ_CP061845.1"/>
</dbReference>
<dbReference type="eggNOG" id="ENOG5032RU7">
    <property type="taxonomic scope" value="Bacteria"/>
</dbReference>
<name>A0A099LMC9_9VIBR</name>
<reference evidence="1 2" key="1">
    <citation type="submission" date="2014-04" db="EMBL/GenBank/DDBJ databases">
        <title>Genome sequencing of Vibrio navarrensis strains.</title>
        <authorList>
            <person name="Gladney L.M."/>
            <person name="Katz L.S."/>
            <person name="Marino-Ramirez L."/>
            <person name="Jordan I.K."/>
        </authorList>
    </citation>
    <scope>NUCLEOTIDE SEQUENCE [LARGE SCALE GENOMIC DNA]</scope>
    <source>
        <strain evidence="1 2">ATCC 51183</strain>
    </source>
</reference>
<dbReference type="GeneID" id="43684437"/>
<dbReference type="Proteomes" id="UP000029994">
    <property type="component" value="Unassembled WGS sequence"/>
</dbReference>
<proteinExistence type="predicted"/>
<protein>
    <submittedName>
        <fullName evidence="1">Transporter</fullName>
    </submittedName>
</protein>
<accession>A0A099LMC9</accession>
<gene>
    <name evidence="1" type="ORF">EA26_15240</name>
</gene>
<sequence length="129" mass="14825">MEKNEKTHVEFDYTSFLGASCNKKWTFLEAMTTFAPVFSTVWKDSIAELAKPEDRLWDAALKAMSSRRSDESNLVTLLRLAKLEGIDELTVVMPYALESKQIDFIQSRSDSVINCYEQDVFTIHLKDFS</sequence>
<keyword evidence="2" id="KW-1185">Reference proteome</keyword>
<organism evidence="1 2">
    <name type="scientific">Vibrio navarrensis</name>
    <dbReference type="NCBI Taxonomy" id="29495"/>
    <lineage>
        <taxon>Bacteria</taxon>
        <taxon>Pseudomonadati</taxon>
        <taxon>Pseudomonadota</taxon>
        <taxon>Gammaproteobacteria</taxon>
        <taxon>Vibrionales</taxon>
        <taxon>Vibrionaceae</taxon>
        <taxon>Vibrio</taxon>
    </lineage>
</organism>
<evidence type="ECO:0000313" key="2">
    <source>
        <dbReference type="Proteomes" id="UP000029994"/>
    </source>
</evidence>
<dbReference type="AlphaFoldDB" id="A0A099LMC9"/>
<evidence type="ECO:0000313" key="1">
    <source>
        <dbReference type="EMBL" id="KGK08586.1"/>
    </source>
</evidence>
<comment type="caution">
    <text evidence="1">The sequence shown here is derived from an EMBL/GenBank/DDBJ whole genome shotgun (WGS) entry which is preliminary data.</text>
</comment>